<protein>
    <submittedName>
        <fullName evidence="2">Uncharacterized protein</fullName>
    </submittedName>
</protein>
<evidence type="ECO:0000313" key="1">
    <source>
        <dbReference type="Proteomes" id="UP000887580"/>
    </source>
</evidence>
<dbReference type="Proteomes" id="UP000887580">
    <property type="component" value="Unplaced"/>
</dbReference>
<reference evidence="2" key="1">
    <citation type="submission" date="2022-11" db="UniProtKB">
        <authorList>
            <consortium name="WormBaseParasite"/>
        </authorList>
    </citation>
    <scope>IDENTIFICATION</scope>
</reference>
<name>A0AC35F8S1_9BILA</name>
<organism evidence="1 2">
    <name type="scientific">Panagrolaimus sp. PS1159</name>
    <dbReference type="NCBI Taxonomy" id="55785"/>
    <lineage>
        <taxon>Eukaryota</taxon>
        <taxon>Metazoa</taxon>
        <taxon>Ecdysozoa</taxon>
        <taxon>Nematoda</taxon>
        <taxon>Chromadorea</taxon>
        <taxon>Rhabditida</taxon>
        <taxon>Tylenchina</taxon>
        <taxon>Panagrolaimomorpha</taxon>
        <taxon>Panagrolaimoidea</taxon>
        <taxon>Panagrolaimidae</taxon>
        <taxon>Panagrolaimus</taxon>
    </lineage>
</organism>
<evidence type="ECO:0000313" key="2">
    <source>
        <dbReference type="WBParaSite" id="PS1159_v2.g14965.t1"/>
    </source>
</evidence>
<sequence length="84" mass="9578">MLSTFTKVSAMMTGELEANEIIKRDDWIANVLLIIFEGATVILLMNLMISLAVGDVKELRDSAEDRIVLAKFSIIMRFYHIMTR</sequence>
<proteinExistence type="predicted"/>
<accession>A0AC35F8S1</accession>
<dbReference type="WBParaSite" id="PS1159_v2.g14965.t1">
    <property type="protein sequence ID" value="PS1159_v2.g14965.t1"/>
    <property type="gene ID" value="PS1159_v2.g14965"/>
</dbReference>